<gene>
    <name evidence="11" type="ORF">CLF_105624</name>
</gene>
<dbReference type="SUPFAM" id="SSF57667">
    <property type="entry name" value="beta-beta-alpha zinc fingers"/>
    <property type="match status" value="2"/>
</dbReference>
<dbReference type="GO" id="GO:0006357">
    <property type="term" value="P:regulation of transcription by RNA polymerase II"/>
    <property type="evidence" value="ECO:0007669"/>
    <property type="project" value="UniProtKB-ARBA"/>
</dbReference>
<dbReference type="PANTHER" id="PTHR16515:SF66">
    <property type="entry name" value="C2H2-TYPE DOMAIN-CONTAINING PROTEIN"/>
    <property type="match status" value="1"/>
</dbReference>
<dbReference type="PROSITE" id="PS00028">
    <property type="entry name" value="ZINC_FINGER_C2H2_1"/>
    <property type="match status" value="3"/>
</dbReference>
<reference evidence="11" key="1">
    <citation type="journal article" date="2011" name="Genome Biol.">
        <title>The draft genome of the carcinogenic human liver fluke Clonorchis sinensis.</title>
        <authorList>
            <person name="Wang X."/>
            <person name="Chen W."/>
            <person name="Huang Y."/>
            <person name="Sun J."/>
            <person name="Men J."/>
            <person name="Liu H."/>
            <person name="Luo F."/>
            <person name="Guo L."/>
            <person name="Lv X."/>
            <person name="Deng C."/>
            <person name="Zhou C."/>
            <person name="Fan Y."/>
            <person name="Li X."/>
            <person name="Huang L."/>
            <person name="Hu Y."/>
            <person name="Liang C."/>
            <person name="Hu X."/>
            <person name="Xu J."/>
            <person name="Yu X."/>
        </authorList>
    </citation>
    <scope>NUCLEOTIDE SEQUENCE [LARGE SCALE GENOMIC DNA]</scope>
    <source>
        <strain evidence="11">Henan</strain>
    </source>
</reference>
<evidence type="ECO:0000256" key="6">
    <source>
        <dbReference type="ARBA" id="ARBA00023015"/>
    </source>
</evidence>
<keyword evidence="6" id="KW-0805">Transcription regulation</keyword>
<evidence type="ECO:0000256" key="5">
    <source>
        <dbReference type="ARBA" id="ARBA00022833"/>
    </source>
</evidence>
<feature type="domain" description="C2H2-type" evidence="10">
    <location>
        <begin position="227"/>
        <end position="254"/>
    </location>
</feature>
<evidence type="ECO:0000256" key="4">
    <source>
        <dbReference type="ARBA" id="ARBA00022771"/>
    </source>
</evidence>
<evidence type="ECO:0000256" key="3">
    <source>
        <dbReference type="ARBA" id="ARBA00022737"/>
    </source>
</evidence>
<dbReference type="Gene3D" id="3.30.160.60">
    <property type="entry name" value="Classic Zinc Finger"/>
    <property type="match status" value="3"/>
</dbReference>
<evidence type="ECO:0000256" key="1">
    <source>
        <dbReference type="ARBA" id="ARBA00004123"/>
    </source>
</evidence>
<evidence type="ECO:0000313" key="12">
    <source>
        <dbReference type="Proteomes" id="UP000008909"/>
    </source>
</evidence>
<sequence>MSMIRPFGKFCDHRASMAVAIPVDLRTTKTIFFVMYYCGRKTVQLRTPYLQQVEIFVRPPRFNSLKAALLKCGHVLAASPIDGIARMDVVPTLSHQDGLFITLKRSVKRANPCELEIDVPHSAIYQALSAHLKVMVSKNCAPCPHDGQSLLRYMVWLPEQSMQSGLKHIDIEVAIYRAVVLFSRVVDDNVPKSKRKTSDTLSYRQLSETTQDGLPTRHRKGYKVSGHTCDRCGRSFSSLYILERHATTHATSKNYQCDICGKQYKHQSTLIAHKRVAHVMDESNDVLQKYTCRICGRRSKCQLDYEKHLRVHSKERPFVCNLCGRSFAQSNNLYRHHRLTHTGATAVRP</sequence>
<dbReference type="FunFam" id="3.30.160.60:FF:001289">
    <property type="entry name" value="Zinc finger protein 574"/>
    <property type="match status" value="1"/>
</dbReference>
<name>H2KR76_CLOSI</name>
<feature type="domain" description="C2H2-type" evidence="10">
    <location>
        <begin position="290"/>
        <end position="317"/>
    </location>
</feature>
<dbReference type="AlphaFoldDB" id="H2KR76"/>
<evidence type="ECO:0000313" key="11">
    <source>
        <dbReference type="EMBL" id="GAA35620.2"/>
    </source>
</evidence>
<dbReference type="PROSITE" id="PS50157">
    <property type="entry name" value="ZINC_FINGER_C2H2_2"/>
    <property type="match status" value="4"/>
</dbReference>
<evidence type="ECO:0000256" key="7">
    <source>
        <dbReference type="ARBA" id="ARBA00023163"/>
    </source>
</evidence>
<keyword evidence="2" id="KW-0479">Metal-binding</keyword>
<keyword evidence="8" id="KW-0539">Nucleus</keyword>
<evidence type="ECO:0000256" key="9">
    <source>
        <dbReference type="PROSITE-ProRule" id="PRU00042"/>
    </source>
</evidence>
<dbReference type="SMART" id="SM00355">
    <property type="entry name" value="ZnF_C2H2"/>
    <property type="match status" value="4"/>
</dbReference>
<dbReference type="GO" id="GO:0005634">
    <property type="term" value="C:nucleus"/>
    <property type="evidence" value="ECO:0007669"/>
    <property type="project" value="UniProtKB-SubCell"/>
</dbReference>
<accession>H2KR76</accession>
<keyword evidence="4 9" id="KW-0863">Zinc-finger</keyword>
<keyword evidence="7" id="KW-0804">Transcription</keyword>
<feature type="domain" description="C2H2-type" evidence="10">
    <location>
        <begin position="318"/>
        <end position="346"/>
    </location>
</feature>
<dbReference type="InterPro" id="IPR050331">
    <property type="entry name" value="Zinc_finger"/>
</dbReference>
<comment type="subcellular location">
    <subcellularLocation>
        <location evidence="1">Nucleus</location>
    </subcellularLocation>
</comment>
<evidence type="ECO:0000256" key="2">
    <source>
        <dbReference type="ARBA" id="ARBA00022723"/>
    </source>
</evidence>
<dbReference type="Pfam" id="PF00096">
    <property type="entry name" value="zf-C2H2"/>
    <property type="match status" value="2"/>
</dbReference>
<keyword evidence="5" id="KW-0862">Zinc</keyword>
<organism evidence="11 12">
    <name type="scientific">Clonorchis sinensis</name>
    <name type="common">Chinese liver fluke</name>
    <dbReference type="NCBI Taxonomy" id="79923"/>
    <lineage>
        <taxon>Eukaryota</taxon>
        <taxon>Metazoa</taxon>
        <taxon>Spiralia</taxon>
        <taxon>Lophotrochozoa</taxon>
        <taxon>Platyhelminthes</taxon>
        <taxon>Trematoda</taxon>
        <taxon>Digenea</taxon>
        <taxon>Opisthorchiida</taxon>
        <taxon>Opisthorchiata</taxon>
        <taxon>Opisthorchiidae</taxon>
        <taxon>Clonorchis</taxon>
    </lineage>
</organism>
<keyword evidence="12" id="KW-1185">Reference proteome</keyword>
<proteinExistence type="predicted"/>
<feature type="domain" description="C2H2-type" evidence="10">
    <location>
        <begin position="255"/>
        <end position="283"/>
    </location>
</feature>
<reference key="2">
    <citation type="submission" date="2011-10" db="EMBL/GenBank/DDBJ databases">
        <title>The genome and transcriptome sequence of Clonorchis sinensis provide insights into the carcinogenic liver fluke.</title>
        <authorList>
            <person name="Wang X."/>
            <person name="Huang Y."/>
            <person name="Chen W."/>
            <person name="Liu H."/>
            <person name="Guo L."/>
            <person name="Chen Y."/>
            <person name="Luo F."/>
            <person name="Zhou W."/>
            <person name="Sun J."/>
            <person name="Mao Q."/>
            <person name="Liang P."/>
            <person name="Zhou C."/>
            <person name="Tian Y."/>
            <person name="Men J."/>
            <person name="Lv X."/>
            <person name="Huang L."/>
            <person name="Zhou J."/>
            <person name="Hu Y."/>
            <person name="Li R."/>
            <person name="Zhang F."/>
            <person name="Lei H."/>
            <person name="Li X."/>
            <person name="Hu X."/>
            <person name="Liang C."/>
            <person name="Xu J."/>
            <person name="Wu Z."/>
            <person name="Yu X."/>
        </authorList>
    </citation>
    <scope>NUCLEOTIDE SEQUENCE</scope>
    <source>
        <strain>Henan</strain>
    </source>
</reference>
<dbReference type="InterPro" id="IPR036236">
    <property type="entry name" value="Znf_C2H2_sf"/>
</dbReference>
<dbReference type="PANTHER" id="PTHR16515">
    <property type="entry name" value="PR DOMAIN ZINC FINGER PROTEIN"/>
    <property type="match status" value="1"/>
</dbReference>
<dbReference type="GO" id="GO:0008270">
    <property type="term" value="F:zinc ion binding"/>
    <property type="evidence" value="ECO:0007669"/>
    <property type="project" value="UniProtKB-KW"/>
</dbReference>
<dbReference type="InterPro" id="IPR013087">
    <property type="entry name" value="Znf_C2H2_type"/>
</dbReference>
<evidence type="ECO:0000259" key="10">
    <source>
        <dbReference type="PROSITE" id="PS50157"/>
    </source>
</evidence>
<dbReference type="EMBL" id="DF143117">
    <property type="protein sequence ID" value="GAA35620.2"/>
    <property type="molecule type" value="Genomic_DNA"/>
</dbReference>
<protein>
    <submittedName>
        <fullName evidence="11">KRAB and SCAN domains-containing zinc finger protein</fullName>
    </submittedName>
</protein>
<evidence type="ECO:0000256" key="8">
    <source>
        <dbReference type="ARBA" id="ARBA00023242"/>
    </source>
</evidence>
<dbReference type="Proteomes" id="UP000008909">
    <property type="component" value="Unassembled WGS sequence"/>
</dbReference>
<keyword evidence="3" id="KW-0677">Repeat</keyword>